<keyword evidence="3" id="KW-0539">Nucleus</keyword>
<comment type="subcellular location">
    <subcellularLocation>
        <location evidence="1">Nucleus</location>
    </subcellularLocation>
</comment>
<feature type="domain" description="Pre-rRNA-processing protein RIX1 N-terminal" evidence="5">
    <location>
        <begin position="23"/>
        <end position="181"/>
    </location>
</feature>
<dbReference type="GO" id="GO:0005634">
    <property type="term" value="C:nucleus"/>
    <property type="evidence" value="ECO:0007669"/>
    <property type="project" value="UniProtKB-SubCell"/>
</dbReference>
<dbReference type="Proteomes" id="UP001187192">
    <property type="component" value="Unassembled WGS sequence"/>
</dbReference>
<evidence type="ECO:0000259" key="5">
    <source>
        <dbReference type="Pfam" id="PF08167"/>
    </source>
</evidence>
<evidence type="ECO:0000256" key="2">
    <source>
        <dbReference type="ARBA" id="ARBA00010511"/>
    </source>
</evidence>
<keyword evidence="7" id="KW-1185">Reference proteome</keyword>
<comment type="caution">
    <text evidence="6">The sequence shown here is derived from an EMBL/GenBank/DDBJ whole genome shotgun (WGS) entry which is preliminary data.</text>
</comment>
<evidence type="ECO:0000313" key="6">
    <source>
        <dbReference type="EMBL" id="GMN64607.1"/>
    </source>
</evidence>
<evidence type="ECO:0000313" key="7">
    <source>
        <dbReference type="Proteomes" id="UP001187192"/>
    </source>
</evidence>
<proteinExistence type="inferred from homology"/>
<feature type="compositionally biased region" description="Polar residues" evidence="4">
    <location>
        <begin position="873"/>
        <end position="882"/>
    </location>
</feature>
<reference evidence="6" key="1">
    <citation type="submission" date="2023-07" db="EMBL/GenBank/DDBJ databases">
        <title>draft genome sequence of fig (Ficus carica).</title>
        <authorList>
            <person name="Takahashi T."/>
            <person name="Nishimura K."/>
        </authorList>
    </citation>
    <scope>NUCLEOTIDE SEQUENCE</scope>
</reference>
<evidence type="ECO:0000256" key="4">
    <source>
        <dbReference type="SAM" id="MobiDB-lite"/>
    </source>
</evidence>
<dbReference type="EMBL" id="BTGU01000188">
    <property type="protein sequence ID" value="GMN64607.1"/>
    <property type="molecule type" value="Genomic_DNA"/>
</dbReference>
<dbReference type="Pfam" id="PF08167">
    <property type="entry name" value="RIX1"/>
    <property type="match status" value="1"/>
</dbReference>
<protein>
    <recommendedName>
        <fullName evidence="5">Pre-rRNA-processing protein RIX1 N-terminal domain-containing protein</fullName>
    </recommendedName>
</protein>
<accession>A0AA88DYM9</accession>
<dbReference type="PANTHER" id="PTHR34105">
    <property type="entry name" value="PROLINE-, GLUTAMIC ACID- AND LEUCINE-RICH PROTEIN 1"/>
    <property type="match status" value="1"/>
</dbReference>
<gene>
    <name evidence="6" type="ORF">TIFTF001_033675</name>
</gene>
<comment type="similarity">
    <text evidence="2">Belongs to the RIX1/PELP1 family.</text>
</comment>
<feature type="compositionally biased region" description="Acidic residues" evidence="4">
    <location>
        <begin position="895"/>
        <end position="915"/>
    </location>
</feature>
<dbReference type="SUPFAM" id="SSF48371">
    <property type="entry name" value="ARM repeat"/>
    <property type="match status" value="1"/>
</dbReference>
<dbReference type="PANTHER" id="PTHR34105:SF1">
    <property type="entry name" value="PROLINE-, GLUTAMIC ACID- AND LEUCINE-RICH PROTEIN 1"/>
    <property type="match status" value="1"/>
</dbReference>
<dbReference type="AlphaFoldDB" id="A0AA88DYM9"/>
<name>A0AA88DYM9_FICCA</name>
<dbReference type="GO" id="GO:0006364">
    <property type="term" value="P:rRNA processing"/>
    <property type="evidence" value="ECO:0007669"/>
    <property type="project" value="TreeGrafter"/>
</dbReference>
<evidence type="ECO:0000256" key="1">
    <source>
        <dbReference type="ARBA" id="ARBA00004123"/>
    </source>
</evidence>
<feature type="region of interest" description="Disordered" evidence="4">
    <location>
        <begin position="505"/>
        <end position="552"/>
    </location>
</feature>
<organism evidence="6 7">
    <name type="scientific">Ficus carica</name>
    <name type="common">Common fig</name>
    <dbReference type="NCBI Taxonomy" id="3494"/>
    <lineage>
        <taxon>Eukaryota</taxon>
        <taxon>Viridiplantae</taxon>
        <taxon>Streptophyta</taxon>
        <taxon>Embryophyta</taxon>
        <taxon>Tracheophyta</taxon>
        <taxon>Spermatophyta</taxon>
        <taxon>Magnoliopsida</taxon>
        <taxon>eudicotyledons</taxon>
        <taxon>Gunneridae</taxon>
        <taxon>Pentapetalae</taxon>
        <taxon>rosids</taxon>
        <taxon>fabids</taxon>
        <taxon>Rosales</taxon>
        <taxon>Moraceae</taxon>
        <taxon>Ficeae</taxon>
        <taxon>Ficus</taxon>
    </lineage>
</organism>
<dbReference type="InterPro" id="IPR016024">
    <property type="entry name" value="ARM-type_fold"/>
</dbReference>
<dbReference type="InterPro" id="IPR012583">
    <property type="entry name" value="RIX1_N"/>
</dbReference>
<feature type="compositionally biased region" description="Polar residues" evidence="4">
    <location>
        <begin position="505"/>
        <end position="526"/>
    </location>
</feature>
<sequence length="915" mass="100556">MAAFDLVKDMNDVALRPRLLRSLIREHVPDDKHPLGNPSQLSKVISIIKTHHLLSESSGAPTDQKLIDNWKSAVDSWLERLSQLVSDAMPDKCWAGICLLGVTIQECSSDRFLASYSVWFQKLLSHIQSAEASHFLKVASCASISDLLTRLGGFPNVKKDGTALAGKLIQPLLKLLNDDHSEAIWVDCWGGCRMEYFICYASLLLPFHFPSVVIMKVYSKLMYKGCRDVCAAQCTRACVLHNALEHTCCPAKAEAAIASKIWSDNCSFNMMKKLAHCLALLPKSKGDEESWSFMMQKILIWLNNHLNDAFQGFEEETRSHEAIRSLVPAGKHFPPLGGLALSGEPSSNSRRRSENLQTSSVSALMLCCCSMITSSYPVQVTVPVRALLALVERVLMMDASLPHSLRPFVTAMQQEYLSSELPVLHLYGLELLTAIIKGVRSQLLPHAASIVRLISVYFKKCALPEMRIKIYTITKIMLISMGVGMASCLAQEVVDNAFVDLNPIGSETSGTSSNENPKPSTETLPQPNRRKRKHSTPTGSLEEGHDGSSLEMGALKNPSRTLISLRIAALDALEALLTVGGALRSDGWRSNLDLLLINIVRNSLKWGWASEEINIFQHSEPTKIWANMQLAALRALLASFLSSRVRSPYLAQGLELFRTGKQETGTKLAEFCAHALLALEVLIHPRALPVEDFPTANCNSNGVYRFPENLCAGKPNSITPFSSGRQGTGHNVLDSDHDDLCDSWLENGTETEATVTDRGETIKHIEMIPSETLTVCHDINLSDDGFDKEILEESKRNPEAANPDMEIEGVGDKITAESHQLPERMRQNQDSVPARGSTGAEIVLERITSDIGSLKESGNDLATDKDVPAAKSEGTSVDTSAASIPKKRENFTSELADESDMEPFPDIVDADPDSD</sequence>
<feature type="region of interest" description="Disordered" evidence="4">
    <location>
        <begin position="854"/>
        <end position="915"/>
    </location>
</feature>
<evidence type="ECO:0000256" key="3">
    <source>
        <dbReference type="ARBA" id="ARBA00023242"/>
    </source>
</evidence>